<comment type="caution">
    <text evidence="2">The sequence shown here is derived from an EMBL/GenBank/DDBJ whole genome shotgun (WGS) entry which is preliminary data.</text>
</comment>
<evidence type="ECO:0000256" key="1">
    <source>
        <dbReference type="SAM" id="Phobius"/>
    </source>
</evidence>
<sequence length="65" mass="7750">MMNNNPFLKVLWVILYALTFYYTFTNQMMMAMYFMAGTMFAQSIVDLVYYFIQKKNPKSASEMNC</sequence>
<gene>
    <name evidence="2" type="ORF">FYJ61_01425</name>
</gene>
<evidence type="ECO:0000313" key="3">
    <source>
        <dbReference type="Proteomes" id="UP000452141"/>
    </source>
</evidence>
<dbReference type="Proteomes" id="UP000452141">
    <property type="component" value="Unassembled WGS sequence"/>
</dbReference>
<dbReference type="EMBL" id="VUMW01000002">
    <property type="protein sequence ID" value="MST79162.1"/>
    <property type="molecule type" value="Genomic_DNA"/>
</dbReference>
<dbReference type="RefSeq" id="WP_154486309.1">
    <property type="nucleotide sequence ID" value="NZ_JAQYAR010000118.1"/>
</dbReference>
<keyword evidence="1" id="KW-1133">Transmembrane helix</keyword>
<accession>A0A844FLP7</accession>
<evidence type="ECO:0000313" key="2">
    <source>
        <dbReference type="EMBL" id="MST79162.1"/>
    </source>
</evidence>
<organism evidence="2 3">
    <name type="scientific">Lactobacillus equicursoris</name>
    <dbReference type="NCBI Taxonomy" id="420645"/>
    <lineage>
        <taxon>Bacteria</taxon>
        <taxon>Bacillati</taxon>
        <taxon>Bacillota</taxon>
        <taxon>Bacilli</taxon>
        <taxon>Lactobacillales</taxon>
        <taxon>Lactobacillaceae</taxon>
        <taxon>Lactobacillus</taxon>
    </lineage>
</organism>
<keyword evidence="1" id="KW-0472">Membrane</keyword>
<feature type="transmembrane region" description="Helical" evidence="1">
    <location>
        <begin position="7"/>
        <end position="24"/>
    </location>
</feature>
<dbReference type="AlphaFoldDB" id="A0A844FLP7"/>
<protein>
    <submittedName>
        <fullName evidence="2">Uncharacterized protein</fullName>
    </submittedName>
</protein>
<feature type="transmembrane region" description="Helical" evidence="1">
    <location>
        <begin position="30"/>
        <end position="52"/>
    </location>
</feature>
<reference evidence="2 3" key="1">
    <citation type="submission" date="2019-08" db="EMBL/GenBank/DDBJ databases">
        <title>In-depth cultivation of the pig gut microbiome towards novel bacterial diversity and tailored functional studies.</title>
        <authorList>
            <person name="Wylensek D."/>
            <person name="Hitch T.C.A."/>
            <person name="Clavel T."/>
        </authorList>
    </citation>
    <scope>NUCLEOTIDE SEQUENCE [LARGE SCALE GENOMIC DNA]</scope>
    <source>
        <strain evidence="2 3">WCA-470BD-2E</strain>
    </source>
</reference>
<proteinExistence type="predicted"/>
<name>A0A844FLP7_9LACO</name>
<keyword evidence="1" id="KW-0812">Transmembrane</keyword>